<dbReference type="EMBL" id="RDQH01000343">
    <property type="protein sequence ID" value="RXH67780.1"/>
    <property type="molecule type" value="Genomic_DNA"/>
</dbReference>
<evidence type="ECO:0000256" key="1">
    <source>
        <dbReference type="SAM" id="MobiDB-lite"/>
    </source>
</evidence>
<gene>
    <name evidence="3" type="ORF">DVH24_027927</name>
</gene>
<keyword evidence="4" id="KW-1185">Reference proteome</keyword>
<dbReference type="GO" id="GO:0003676">
    <property type="term" value="F:nucleic acid binding"/>
    <property type="evidence" value="ECO:0007669"/>
    <property type="project" value="InterPro"/>
</dbReference>
<protein>
    <recommendedName>
        <fullName evidence="2">RNase H type-1 domain-containing protein</fullName>
    </recommendedName>
</protein>
<evidence type="ECO:0000313" key="3">
    <source>
        <dbReference type="EMBL" id="RXH67780.1"/>
    </source>
</evidence>
<evidence type="ECO:0000313" key="4">
    <source>
        <dbReference type="Proteomes" id="UP000290289"/>
    </source>
</evidence>
<sequence>MVPHPVSTSVTCVFCIQFSSHRVKKKLTQLIELLYSRASWIIGSGTVGFTTHHTANCGGFFCGGDGGPDGGGKPIGGGRTGGLRTDLGGVGIVVGGCGLGPFCGGLGMGEEVGPDGGGFARGGFGGIGGDTEFGAGRGRCPGAGESNGGDEKGELASNASFGTKTNMAASPFLDMLFANQIVLAQHISWTSPPNNAWKISFAGHHEPESGTGSFACIVRDHNAVFKAAIAGPSGKVSDGVVAHLTAFSRAVDFAITEGIDYLQIEGNHPFVFEMITGETKIPDSLTRGHVFRCIHDLQKLKSVTFRSVTMGDNFAANLLARIATEHQRVEFWPDIPPKEVAESLVLDVIGLEDEAFSLTSLKQQEEEERESFLALSSTCKVVEYLQPVMSKELLCKFPDNSAFDFDYTQSSIWSPLVPRAYAPMDLDMDLDLDFWRPRKLNFEMGLEVKNQNSSLVDTGAGSGIKKKKISTTATCFNLNQSALKNKVMKRKKSKMVLASDFFPTPVKVNCNPIASKVWNKVLKAASKHFKKKKRDPMDHVRLSNYLRSDGNI</sequence>
<dbReference type="GO" id="GO:0004523">
    <property type="term" value="F:RNA-DNA hybrid ribonuclease activity"/>
    <property type="evidence" value="ECO:0007669"/>
    <property type="project" value="InterPro"/>
</dbReference>
<reference evidence="3 4" key="1">
    <citation type="submission" date="2018-10" db="EMBL/GenBank/DDBJ databases">
        <title>A high-quality apple genome assembly.</title>
        <authorList>
            <person name="Hu J."/>
        </authorList>
    </citation>
    <scope>NUCLEOTIDE SEQUENCE [LARGE SCALE GENOMIC DNA]</scope>
    <source>
        <strain evidence="4">cv. HFTH1</strain>
        <tissue evidence="3">Young leaf</tissue>
    </source>
</reference>
<feature type="domain" description="RNase H type-1" evidence="2">
    <location>
        <begin position="203"/>
        <end position="321"/>
    </location>
</feature>
<dbReference type="AlphaFoldDB" id="A0A498HAB9"/>
<dbReference type="PANTHER" id="PTHR34287:SF4">
    <property type="entry name" value="OS04G0504200 PROTEIN"/>
    <property type="match status" value="1"/>
</dbReference>
<name>A0A498HAB9_MALDO</name>
<accession>A0A498HAB9</accession>
<dbReference type="Proteomes" id="UP000290289">
    <property type="component" value="Chromosome 17"/>
</dbReference>
<organism evidence="3 4">
    <name type="scientific">Malus domestica</name>
    <name type="common">Apple</name>
    <name type="synonym">Pyrus malus</name>
    <dbReference type="NCBI Taxonomy" id="3750"/>
    <lineage>
        <taxon>Eukaryota</taxon>
        <taxon>Viridiplantae</taxon>
        <taxon>Streptophyta</taxon>
        <taxon>Embryophyta</taxon>
        <taxon>Tracheophyta</taxon>
        <taxon>Spermatophyta</taxon>
        <taxon>Magnoliopsida</taxon>
        <taxon>eudicotyledons</taxon>
        <taxon>Gunneridae</taxon>
        <taxon>Pentapetalae</taxon>
        <taxon>rosids</taxon>
        <taxon>fabids</taxon>
        <taxon>Rosales</taxon>
        <taxon>Rosaceae</taxon>
        <taxon>Amygdaloideae</taxon>
        <taxon>Maleae</taxon>
        <taxon>Malus</taxon>
    </lineage>
</organism>
<proteinExistence type="predicted"/>
<dbReference type="Pfam" id="PF13456">
    <property type="entry name" value="RVT_3"/>
    <property type="match status" value="1"/>
</dbReference>
<feature type="region of interest" description="Disordered" evidence="1">
    <location>
        <begin position="135"/>
        <end position="155"/>
    </location>
</feature>
<feature type="compositionally biased region" description="Gly residues" evidence="1">
    <location>
        <begin position="135"/>
        <end position="147"/>
    </location>
</feature>
<comment type="caution">
    <text evidence="3">The sequence shown here is derived from an EMBL/GenBank/DDBJ whole genome shotgun (WGS) entry which is preliminary data.</text>
</comment>
<dbReference type="InterPro" id="IPR002156">
    <property type="entry name" value="RNaseH_domain"/>
</dbReference>
<evidence type="ECO:0000259" key="2">
    <source>
        <dbReference type="Pfam" id="PF13456"/>
    </source>
</evidence>
<dbReference type="PANTHER" id="PTHR34287">
    <property type="entry name" value="OS06G0551500 PROTEIN-RELATED"/>
    <property type="match status" value="1"/>
</dbReference>